<gene>
    <name evidence="1" type="ORF">PVK06_008959</name>
</gene>
<comment type="caution">
    <text evidence="1">The sequence shown here is derived from an EMBL/GenBank/DDBJ whole genome shotgun (WGS) entry which is preliminary data.</text>
</comment>
<name>A0ABR0QLA7_GOSAR</name>
<protein>
    <submittedName>
        <fullName evidence="1">Uncharacterized protein</fullName>
    </submittedName>
</protein>
<reference evidence="1 2" key="1">
    <citation type="submission" date="2023-03" db="EMBL/GenBank/DDBJ databases">
        <title>WGS of Gossypium arboreum.</title>
        <authorList>
            <person name="Yu D."/>
        </authorList>
    </citation>
    <scope>NUCLEOTIDE SEQUENCE [LARGE SCALE GENOMIC DNA]</scope>
    <source>
        <tissue evidence="1">Leaf</tissue>
    </source>
</reference>
<sequence>MTRAAVEPIELPIGPITRARSKRFKEAISGLVDRIWGEAIAGLVYQSWTSSSCVPCSLLQAEP</sequence>
<organism evidence="1 2">
    <name type="scientific">Gossypium arboreum</name>
    <name type="common">Tree cotton</name>
    <name type="synonym">Gossypium nanking</name>
    <dbReference type="NCBI Taxonomy" id="29729"/>
    <lineage>
        <taxon>Eukaryota</taxon>
        <taxon>Viridiplantae</taxon>
        <taxon>Streptophyta</taxon>
        <taxon>Embryophyta</taxon>
        <taxon>Tracheophyta</taxon>
        <taxon>Spermatophyta</taxon>
        <taxon>Magnoliopsida</taxon>
        <taxon>eudicotyledons</taxon>
        <taxon>Gunneridae</taxon>
        <taxon>Pentapetalae</taxon>
        <taxon>rosids</taxon>
        <taxon>malvids</taxon>
        <taxon>Malvales</taxon>
        <taxon>Malvaceae</taxon>
        <taxon>Malvoideae</taxon>
        <taxon>Gossypium</taxon>
    </lineage>
</organism>
<evidence type="ECO:0000313" key="1">
    <source>
        <dbReference type="EMBL" id="KAK5840090.1"/>
    </source>
</evidence>
<accession>A0ABR0QLA7</accession>
<evidence type="ECO:0000313" key="2">
    <source>
        <dbReference type="Proteomes" id="UP001358586"/>
    </source>
</evidence>
<keyword evidence="2" id="KW-1185">Reference proteome</keyword>
<dbReference type="Proteomes" id="UP001358586">
    <property type="component" value="Chromosome 3"/>
</dbReference>
<proteinExistence type="predicted"/>
<dbReference type="EMBL" id="JARKNE010000003">
    <property type="protein sequence ID" value="KAK5840090.1"/>
    <property type="molecule type" value="Genomic_DNA"/>
</dbReference>